<dbReference type="AlphaFoldDB" id="A0A7I7YP89"/>
<evidence type="ECO:0008006" key="4">
    <source>
        <dbReference type="Google" id="ProtNLM"/>
    </source>
</evidence>
<evidence type="ECO:0000313" key="2">
    <source>
        <dbReference type="EMBL" id="BBZ43666.1"/>
    </source>
</evidence>
<proteinExistence type="predicted"/>
<evidence type="ECO:0000313" key="3">
    <source>
        <dbReference type="Proteomes" id="UP000467105"/>
    </source>
</evidence>
<dbReference type="InterPro" id="IPR036388">
    <property type="entry name" value="WH-like_DNA-bd_sf"/>
</dbReference>
<evidence type="ECO:0000256" key="1">
    <source>
        <dbReference type="SAM" id="MobiDB-lite"/>
    </source>
</evidence>
<feature type="region of interest" description="Disordered" evidence="1">
    <location>
        <begin position="40"/>
        <end position="63"/>
    </location>
</feature>
<gene>
    <name evidence="2" type="ORF">MPRM_09470</name>
</gene>
<protein>
    <recommendedName>
        <fullName evidence="4">IS3 family transposase</fullName>
    </recommendedName>
</protein>
<sequence>MRLVDTTMKAAEVSAFEAIRSVAGKLGIAGESVRRWRRKAQVDAGERPGTTSSEHADISWAQA</sequence>
<accession>A0A7I7YP89</accession>
<dbReference type="EMBL" id="AP022614">
    <property type="protein sequence ID" value="BBZ43666.1"/>
    <property type="molecule type" value="Genomic_DNA"/>
</dbReference>
<organism evidence="2 3">
    <name type="scientific">Mycobacterium parmense</name>
    <dbReference type="NCBI Taxonomy" id="185642"/>
    <lineage>
        <taxon>Bacteria</taxon>
        <taxon>Bacillati</taxon>
        <taxon>Actinomycetota</taxon>
        <taxon>Actinomycetes</taxon>
        <taxon>Mycobacteriales</taxon>
        <taxon>Mycobacteriaceae</taxon>
        <taxon>Mycobacterium</taxon>
        <taxon>Mycobacterium simiae complex</taxon>
    </lineage>
</organism>
<dbReference type="Proteomes" id="UP000467105">
    <property type="component" value="Chromosome"/>
</dbReference>
<name>A0A7I7YP89_9MYCO</name>
<reference evidence="2 3" key="1">
    <citation type="journal article" date="2019" name="Emerg. Microbes Infect.">
        <title>Comprehensive subspecies identification of 175 nontuberculous mycobacteria species based on 7547 genomic profiles.</title>
        <authorList>
            <person name="Matsumoto Y."/>
            <person name="Kinjo T."/>
            <person name="Motooka D."/>
            <person name="Nabeya D."/>
            <person name="Jung N."/>
            <person name="Uechi K."/>
            <person name="Horii T."/>
            <person name="Iida T."/>
            <person name="Fujita J."/>
            <person name="Nakamura S."/>
        </authorList>
    </citation>
    <scope>NUCLEOTIDE SEQUENCE [LARGE SCALE GENOMIC DNA]</scope>
    <source>
        <strain evidence="2 3">JCM 14742</strain>
    </source>
</reference>
<keyword evidence="3" id="KW-1185">Reference proteome</keyword>
<dbReference type="Gene3D" id="1.10.10.10">
    <property type="entry name" value="Winged helix-like DNA-binding domain superfamily/Winged helix DNA-binding domain"/>
    <property type="match status" value="1"/>
</dbReference>